<reference evidence="2 3" key="1">
    <citation type="submission" date="2019-02" db="EMBL/GenBank/DDBJ databases">
        <title>Genome sequencing of the rare red list fungi Bondarzewia mesenterica.</title>
        <authorList>
            <person name="Buettner E."/>
            <person name="Kellner H."/>
        </authorList>
    </citation>
    <scope>NUCLEOTIDE SEQUENCE [LARGE SCALE GENOMIC DNA]</scope>
    <source>
        <strain evidence="2 3">DSM 108281</strain>
    </source>
</reference>
<comment type="caution">
    <text evidence="2">The sequence shown here is derived from an EMBL/GenBank/DDBJ whole genome shotgun (WGS) entry which is preliminary data.</text>
</comment>
<feature type="compositionally biased region" description="Basic residues" evidence="1">
    <location>
        <begin position="1"/>
        <end position="13"/>
    </location>
</feature>
<feature type="region of interest" description="Disordered" evidence="1">
    <location>
        <begin position="529"/>
        <end position="552"/>
    </location>
</feature>
<organism evidence="2 3">
    <name type="scientific">Bondarzewia mesenterica</name>
    <dbReference type="NCBI Taxonomy" id="1095465"/>
    <lineage>
        <taxon>Eukaryota</taxon>
        <taxon>Fungi</taxon>
        <taxon>Dikarya</taxon>
        <taxon>Basidiomycota</taxon>
        <taxon>Agaricomycotina</taxon>
        <taxon>Agaricomycetes</taxon>
        <taxon>Russulales</taxon>
        <taxon>Bondarzewiaceae</taxon>
        <taxon>Bondarzewia</taxon>
    </lineage>
</organism>
<evidence type="ECO:0000313" key="2">
    <source>
        <dbReference type="EMBL" id="THH14192.1"/>
    </source>
</evidence>
<feature type="region of interest" description="Disordered" evidence="1">
    <location>
        <begin position="659"/>
        <end position="708"/>
    </location>
</feature>
<dbReference type="EMBL" id="SGPL01000294">
    <property type="protein sequence ID" value="THH14192.1"/>
    <property type="molecule type" value="Genomic_DNA"/>
</dbReference>
<protein>
    <submittedName>
        <fullName evidence="2">Uncharacterized protein</fullName>
    </submittedName>
</protein>
<feature type="compositionally biased region" description="Polar residues" evidence="1">
    <location>
        <begin position="690"/>
        <end position="708"/>
    </location>
</feature>
<evidence type="ECO:0000313" key="3">
    <source>
        <dbReference type="Proteomes" id="UP000310158"/>
    </source>
</evidence>
<feature type="compositionally biased region" description="Polar residues" evidence="1">
    <location>
        <begin position="529"/>
        <end position="541"/>
    </location>
</feature>
<sequence>MAKMSMKRYKLMKPRLTPSPPKSKDSLALPALSDVTNHQSKNILAKTKKALANTVKKLKSRGREEEQDDCTCDTWVEIESFVTPPTSVMMPVVKPIANALNVRTQAVRGISPPAKRGRRDASAVWMQISMMETLGNLVVGDKARPLEHDWDSALSGTRSFGMMGGILLSSAIDAASSAYDTPVDSKGMKVDSAPLPGIVSADNNPADDHTLTLKKRDSESTLARAGTLKTLLTIPSEGSIQACSFDLDESPVIEDELSMLQDRPVQPRSPAILSSPKFPHDASAEGHGQASMFVLGDELATLLGSTSGLSDELSIEPCSIVPASSCASVEDKCEGPWPTECQDFVAMIGDGRVEKKDDVEEGTRRRSLSSFNIGSLPDKLDTVDKVQDTKLGIDIPVANSTFTSHFSPSDDAVIASEAVDNEEFIRRVAALTRELQDVCRDCDTIESIDVDTASAPSGLPSAASLCDIGASHFTPLIAQGRITIGTVTADVESDTLAQRLTARREELRALCKGFKPIKLQPSACRTSLVESNSSDTASSPTLPRHSDDDAQCRCAKPSPTIVVEPAHKPSAAKEASNLKSETRHDLINELLDQLTTRSSRSSEGLRKSEDYSTLKPATPRIGLKKTGIDLLQRGRGGDDSKGLQKPTALAELNLKRSDTHKKMMVNSEGGESELETALRRRREALDASSKSYRGSTRSTADQTNSPTQVLALSQKAIGSTERSSATRRNPMIDLELEVLRSGCRIAENGRSLAAVAIVRRLKEENAVR</sequence>
<accession>A0A4S4LPK0</accession>
<feature type="region of interest" description="Disordered" evidence="1">
    <location>
        <begin position="1"/>
        <end position="27"/>
    </location>
</feature>
<proteinExistence type="predicted"/>
<evidence type="ECO:0000256" key="1">
    <source>
        <dbReference type="SAM" id="MobiDB-lite"/>
    </source>
</evidence>
<dbReference type="Proteomes" id="UP000310158">
    <property type="component" value="Unassembled WGS sequence"/>
</dbReference>
<gene>
    <name evidence="2" type="ORF">EW146_g6108</name>
</gene>
<keyword evidence="3" id="KW-1185">Reference proteome</keyword>
<dbReference type="AlphaFoldDB" id="A0A4S4LPK0"/>
<name>A0A4S4LPK0_9AGAM</name>